<dbReference type="EnsemblPlants" id="Zm00001eb333820_T001">
    <property type="protein sequence ID" value="Zm00001eb333820_P001"/>
    <property type="gene ID" value="Zm00001eb333820"/>
</dbReference>
<organism evidence="2 3">
    <name type="scientific">Zea mays</name>
    <name type="common">Maize</name>
    <dbReference type="NCBI Taxonomy" id="4577"/>
    <lineage>
        <taxon>Eukaryota</taxon>
        <taxon>Viridiplantae</taxon>
        <taxon>Streptophyta</taxon>
        <taxon>Embryophyta</taxon>
        <taxon>Tracheophyta</taxon>
        <taxon>Spermatophyta</taxon>
        <taxon>Magnoliopsida</taxon>
        <taxon>Liliopsida</taxon>
        <taxon>Poales</taxon>
        <taxon>Poaceae</taxon>
        <taxon>PACMAD clade</taxon>
        <taxon>Panicoideae</taxon>
        <taxon>Andropogonodae</taxon>
        <taxon>Andropogoneae</taxon>
        <taxon>Tripsacinae</taxon>
        <taxon>Zea</taxon>
    </lineage>
</organism>
<reference evidence="2" key="2">
    <citation type="submission" date="2019-07" db="EMBL/GenBank/DDBJ databases">
        <authorList>
            <person name="Seetharam A."/>
            <person name="Woodhouse M."/>
            <person name="Cannon E."/>
        </authorList>
    </citation>
    <scope>NUCLEOTIDE SEQUENCE [LARGE SCALE GENOMIC DNA]</scope>
    <source>
        <strain evidence="2">cv. B73</strain>
    </source>
</reference>
<dbReference type="Gramene" id="Zm00001eb333820_T001">
    <property type="protein sequence ID" value="Zm00001eb333820_P001"/>
    <property type="gene ID" value="Zm00001eb333820"/>
</dbReference>
<feature type="region of interest" description="Disordered" evidence="1">
    <location>
        <begin position="1"/>
        <end position="58"/>
    </location>
</feature>
<feature type="compositionally biased region" description="Low complexity" evidence="1">
    <location>
        <begin position="1"/>
        <end position="22"/>
    </location>
</feature>
<accession>A0A804QHU5</accession>
<name>A0A804QHU5_MAIZE</name>
<evidence type="ECO:0000313" key="3">
    <source>
        <dbReference type="Proteomes" id="UP000007305"/>
    </source>
</evidence>
<dbReference type="Proteomes" id="UP000007305">
    <property type="component" value="Chromosome 8"/>
</dbReference>
<evidence type="ECO:0000313" key="2">
    <source>
        <dbReference type="EnsemblPlants" id="Zm00001eb333820_P001"/>
    </source>
</evidence>
<reference evidence="2" key="3">
    <citation type="submission" date="2021-05" db="UniProtKB">
        <authorList>
            <consortium name="EnsemblPlants"/>
        </authorList>
    </citation>
    <scope>IDENTIFICATION</scope>
    <source>
        <strain evidence="2">cv. B73</strain>
    </source>
</reference>
<protein>
    <submittedName>
        <fullName evidence="2">Uncharacterized protein</fullName>
    </submittedName>
</protein>
<sequence>MCWRTTWCPPDTDTDTAPPLRADGVDDDGYEELPVSLPPHVPSGLSRDDALNAGGEATPFTVEPQVVAPPPCNGGFDIGGPWLIFVCASSVYAKVAGPFRS</sequence>
<reference evidence="3" key="1">
    <citation type="journal article" date="2009" name="Science">
        <title>The B73 maize genome: complexity, diversity, and dynamics.</title>
        <authorList>
            <person name="Schnable P.S."/>
            <person name="Ware D."/>
            <person name="Fulton R.S."/>
            <person name="Stein J.C."/>
            <person name="Wei F."/>
            <person name="Pasternak S."/>
            <person name="Liang C."/>
            <person name="Zhang J."/>
            <person name="Fulton L."/>
            <person name="Graves T.A."/>
            <person name="Minx P."/>
            <person name="Reily A.D."/>
            <person name="Courtney L."/>
            <person name="Kruchowski S.S."/>
            <person name="Tomlinson C."/>
            <person name="Strong C."/>
            <person name="Delehaunty K."/>
            <person name="Fronick C."/>
            <person name="Courtney B."/>
            <person name="Rock S.M."/>
            <person name="Belter E."/>
            <person name="Du F."/>
            <person name="Kim K."/>
            <person name="Abbott R.M."/>
            <person name="Cotton M."/>
            <person name="Levy A."/>
            <person name="Marchetto P."/>
            <person name="Ochoa K."/>
            <person name="Jackson S.M."/>
            <person name="Gillam B."/>
            <person name="Chen W."/>
            <person name="Yan L."/>
            <person name="Higginbotham J."/>
            <person name="Cardenas M."/>
            <person name="Waligorski J."/>
            <person name="Applebaum E."/>
            <person name="Phelps L."/>
            <person name="Falcone J."/>
            <person name="Kanchi K."/>
            <person name="Thane T."/>
            <person name="Scimone A."/>
            <person name="Thane N."/>
            <person name="Henke J."/>
            <person name="Wang T."/>
            <person name="Ruppert J."/>
            <person name="Shah N."/>
            <person name="Rotter K."/>
            <person name="Hodges J."/>
            <person name="Ingenthron E."/>
            <person name="Cordes M."/>
            <person name="Kohlberg S."/>
            <person name="Sgro J."/>
            <person name="Delgado B."/>
            <person name="Mead K."/>
            <person name="Chinwalla A."/>
            <person name="Leonard S."/>
            <person name="Crouse K."/>
            <person name="Collura K."/>
            <person name="Kudrna D."/>
            <person name="Currie J."/>
            <person name="He R."/>
            <person name="Angelova A."/>
            <person name="Rajasekar S."/>
            <person name="Mueller T."/>
            <person name="Lomeli R."/>
            <person name="Scara G."/>
            <person name="Ko A."/>
            <person name="Delaney K."/>
            <person name="Wissotski M."/>
            <person name="Lopez G."/>
            <person name="Campos D."/>
            <person name="Braidotti M."/>
            <person name="Ashley E."/>
            <person name="Golser W."/>
            <person name="Kim H."/>
            <person name="Lee S."/>
            <person name="Lin J."/>
            <person name="Dujmic Z."/>
            <person name="Kim W."/>
            <person name="Talag J."/>
            <person name="Zuccolo A."/>
            <person name="Fan C."/>
            <person name="Sebastian A."/>
            <person name="Kramer M."/>
            <person name="Spiegel L."/>
            <person name="Nascimento L."/>
            <person name="Zutavern T."/>
            <person name="Miller B."/>
            <person name="Ambroise C."/>
            <person name="Muller S."/>
            <person name="Spooner W."/>
            <person name="Narechania A."/>
            <person name="Ren L."/>
            <person name="Wei S."/>
            <person name="Kumari S."/>
            <person name="Faga B."/>
            <person name="Levy M.J."/>
            <person name="McMahan L."/>
            <person name="Van Buren P."/>
            <person name="Vaughn M.W."/>
            <person name="Ying K."/>
            <person name="Yeh C.-T."/>
            <person name="Emrich S.J."/>
            <person name="Jia Y."/>
            <person name="Kalyanaraman A."/>
            <person name="Hsia A.-P."/>
            <person name="Barbazuk W.B."/>
            <person name="Baucom R.S."/>
            <person name="Brutnell T.P."/>
            <person name="Carpita N.C."/>
            <person name="Chaparro C."/>
            <person name="Chia J.-M."/>
            <person name="Deragon J.-M."/>
            <person name="Estill J.C."/>
            <person name="Fu Y."/>
            <person name="Jeddeloh J.A."/>
            <person name="Han Y."/>
            <person name="Lee H."/>
            <person name="Li P."/>
            <person name="Lisch D.R."/>
            <person name="Liu S."/>
            <person name="Liu Z."/>
            <person name="Nagel D.H."/>
            <person name="McCann M.C."/>
            <person name="SanMiguel P."/>
            <person name="Myers A.M."/>
            <person name="Nettleton D."/>
            <person name="Nguyen J."/>
            <person name="Penning B.W."/>
            <person name="Ponnala L."/>
            <person name="Schneider K.L."/>
            <person name="Schwartz D.C."/>
            <person name="Sharma A."/>
            <person name="Soderlund C."/>
            <person name="Springer N.M."/>
            <person name="Sun Q."/>
            <person name="Wang H."/>
            <person name="Waterman M."/>
            <person name="Westerman R."/>
            <person name="Wolfgruber T.K."/>
            <person name="Yang L."/>
            <person name="Yu Y."/>
            <person name="Zhang L."/>
            <person name="Zhou S."/>
            <person name="Zhu Q."/>
            <person name="Bennetzen J.L."/>
            <person name="Dawe R.K."/>
            <person name="Jiang J."/>
            <person name="Jiang N."/>
            <person name="Presting G.G."/>
            <person name="Wessler S.R."/>
            <person name="Aluru S."/>
            <person name="Martienssen R.A."/>
            <person name="Clifton S.W."/>
            <person name="McCombie W.R."/>
            <person name="Wing R.A."/>
            <person name="Wilson R.K."/>
        </authorList>
    </citation>
    <scope>NUCLEOTIDE SEQUENCE [LARGE SCALE GENOMIC DNA]</scope>
    <source>
        <strain evidence="3">cv. B73</strain>
    </source>
</reference>
<evidence type="ECO:0000256" key="1">
    <source>
        <dbReference type="SAM" id="MobiDB-lite"/>
    </source>
</evidence>
<dbReference type="AlphaFoldDB" id="A0A804QHU5"/>
<keyword evidence="3" id="KW-1185">Reference proteome</keyword>
<dbReference type="InParanoid" id="A0A804QHU5"/>
<proteinExistence type="predicted"/>